<dbReference type="GO" id="GO:0006508">
    <property type="term" value="P:proteolysis"/>
    <property type="evidence" value="ECO:0007669"/>
    <property type="project" value="InterPro"/>
</dbReference>
<evidence type="ECO:0000313" key="2">
    <source>
        <dbReference type="EMBL" id="KAK9124152.1"/>
    </source>
</evidence>
<dbReference type="Pfam" id="PF00450">
    <property type="entry name" value="Peptidase_S10"/>
    <property type="match status" value="1"/>
</dbReference>
<organism evidence="2 3">
    <name type="scientific">Stephania japonica</name>
    <dbReference type="NCBI Taxonomy" id="461633"/>
    <lineage>
        <taxon>Eukaryota</taxon>
        <taxon>Viridiplantae</taxon>
        <taxon>Streptophyta</taxon>
        <taxon>Embryophyta</taxon>
        <taxon>Tracheophyta</taxon>
        <taxon>Spermatophyta</taxon>
        <taxon>Magnoliopsida</taxon>
        <taxon>Ranunculales</taxon>
        <taxon>Menispermaceae</taxon>
        <taxon>Menispermoideae</taxon>
        <taxon>Cissampelideae</taxon>
        <taxon>Stephania</taxon>
    </lineage>
</organism>
<comment type="caution">
    <text evidence="2">The sequence shown here is derived from an EMBL/GenBank/DDBJ whole genome shotgun (WGS) entry which is preliminary data.</text>
</comment>
<keyword evidence="3" id="KW-1185">Reference proteome</keyword>
<name>A0AAP0IYD7_9MAGN</name>
<dbReference type="InterPro" id="IPR001563">
    <property type="entry name" value="Peptidase_S10"/>
</dbReference>
<dbReference type="Gene3D" id="3.40.50.1820">
    <property type="entry name" value="alpha/beta hydrolase"/>
    <property type="match status" value="1"/>
</dbReference>
<proteinExistence type="inferred from homology"/>
<accession>A0AAP0IYD7</accession>
<dbReference type="SUPFAM" id="SSF53474">
    <property type="entry name" value="alpha/beta-Hydrolases"/>
    <property type="match status" value="1"/>
</dbReference>
<dbReference type="Proteomes" id="UP001417504">
    <property type="component" value="Unassembled WGS sequence"/>
</dbReference>
<evidence type="ECO:0000313" key="3">
    <source>
        <dbReference type="Proteomes" id="UP001417504"/>
    </source>
</evidence>
<dbReference type="AlphaFoldDB" id="A0AAP0IYD7"/>
<dbReference type="GO" id="GO:0004185">
    <property type="term" value="F:serine-type carboxypeptidase activity"/>
    <property type="evidence" value="ECO:0007669"/>
    <property type="project" value="InterPro"/>
</dbReference>
<protein>
    <submittedName>
        <fullName evidence="2">Uncharacterized protein</fullName>
    </submittedName>
</protein>
<dbReference type="InterPro" id="IPR029058">
    <property type="entry name" value="AB_hydrolase_fold"/>
</dbReference>
<gene>
    <name evidence="2" type="ORF">Sjap_013754</name>
</gene>
<sequence length="76" mass="9050">MNIKLKPPRPYLLHPLFSMWRCRTVYRYSVEDTSRVSNLIYVDQPTGTGFSYSSESSDRRDLRHDEAMIFMISCRK</sequence>
<reference evidence="2 3" key="1">
    <citation type="submission" date="2024-01" db="EMBL/GenBank/DDBJ databases">
        <title>Genome assemblies of Stephania.</title>
        <authorList>
            <person name="Yang L."/>
        </authorList>
    </citation>
    <scope>NUCLEOTIDE SEQUENCE [LARGE SCALE GENOMIC DNA]</scope>
    <source>
        <strain evidence="2">QJT</strain>
        <tissue evidence="2">Leaf</tissue>
    </source>
</reference>
<evidence type="ECO:0000256" key="1">
    <source>
        <dbReference type="ARBA" id="ARBA00009431"/>
    </source>
</evidence>
<dbReference type="EMBL" id="JBBNAE010000005">
    <property type="protein sequence ID" value="KAK9124152.1"/>
    <property type="molecule type" value="Genomic_DNA"/>
</dbReference>
<comment type="similarity">
    <text evidence="1">Belongs to the peptidase S10 family.</text>
</comment>